<name>A0A2H3J854_WOLCO</name>
<dbReference type="AlphaFoldDB" id="A0A2H3J854"/>
<gene>
    <name evidence="1" type="ORF">WOLCODRAFT_161059</name>
</gene>
<dbReference type="OrthoDB" id="2756263at2759"/>
<evidence type="ECO:0000313" key="1">
    <source>
        <dbReference type="EMBL" id="PCH37805.1"/>
    </source>
</evidence>
<protein>
    <submittedName>
        <fullName evidence="1">Uncharacterized protein</fullName>
    </submittedName>
</protein>
<dbReference type="OMA" id="RSYMFGA"/>
<accession>A0A2H3J854</accession>
<reference evidence="1 2" key="1">
    <citation type="journal article" date="2012" name="Science">
        <title>The Paleozoic origin of enzymatic lignin decomposition reconstructed from 31 fungal genomes.</title>
        <authorList>
            <person name="Floudas D."/>
            <person name="Binder M."/>
            <person name="Riley R."/>
            <person name="Barry K."/>
            <person name="Blanchette R.A."/>
            <person name="Henrissat B."/>
            <person name="Martinez A.T."/>
            <person name="Otillar R."/>
            <person name="Spatafora J.W."/>
            <person name="Yadav J.S."/>
            <person name="Aerts A."/>
            <person name="Benoit I."/>
            <person name="Boyd A."/>
            <person name="Carlson A."/>
            <person name="Copeland A."/>
            <person name="Coutinho P.M."/>
            <person name="de Vries R.P."/>
            <person name="Ferreira P."/>
            <person name="Findley K."/>
            <person name="Foster B."/>
            <person name="Gaskell J."/>
            <person name="Glotzer D."/>
            <person name="Gorecki P."/>
            <person name="Heitman J."/>
            <person name="Hesse C."/>
            <person name="Hori C."/>
            <person name="Igarashi K."/>
            <person name="Jurgens J.A."/>
            <person name="Kallen N."/>
            <person name="Kersten P."/>
            <person name="Kohler A."/>
            <person name="Kuees U."/>
            <person name="Kumar T.K.A."/>
            <person name="Kuo A."/>
            <person name="LaButti K."/>
            <person name="Larrondo L.F."/>
            <person name="Lindquist E."/>
            <person name="Ling A."/>
            <person name="Lombard V."/>
            <person name="Lucas S."/>
            <person name="Lundell T."/>
            <person name="Martin R."/>
            <person name="McLaughlin D.J."/>
            <person name="Morgenstern I."/>
            <person name="Morin E."/>
            <person name="Murat C."/>
            <person name="Nagy L.G."/>
            <person name="Nolan M."/>
            <person name="Ohm R.A."/>
            <person name="Patyshakuliyeva A."/>
            <person name="Rokas A."/>
            <person name="Ruiz-Duenas F.J."/>
            <person name="Sabat G."/>
            <person name="Salamov A."/>
            <person name="Samejima M."/>
            <person name="Schmutz J."/>
            <person name="Slot J.C."/>
            <person name="St John F."/>
            <person name="Stenlid J."/>
            <person name="Sun H."/>
            <person name="Sun S."/>
            <person name="Syed K."/>
            <person name="Tsang A."/>
            <person name="Wiebenga A."/>
            <person name="Young D."/>
            <person name="Pisabarro A."/>
            <person name="Eastwood D.C."/>
            <person name="Martin F."/>
            <person name="Cullen D."/>
            <person name="Grigoriev I.V."/>
            <person name="Hibbett D.S."/>
        </authorList>
    </citation>
    <scope>NUCLEOTIDE SEQUENCE [LARGE SCALE GENOMIC DNA]</scope>
    <source>
        <strain evidence="1 2">MD-104</strain>
    </source>
</reference>
<organism evidence="1 2">
    <name type="scientific">Wolfiporia cocos (strain MD-104)</name>
    <name type="common">Brown rot fungus</name>
    <dbReference type="NCBI Taxonomy" id="742152"/>
    <lineage>
        <taxon>Eukaryota</taxon>
        <taxon>Fungi</taxon>
        <taxon>Dikarya</taxon>
        <taxon>Basidiomycota</taxon>
        <taxon>Agaricomycotina</taxon>
        <taxon>Agaricomycetes</taxon>
        <taxon>Polyporales</taxon>
        <taxon>Phaeolaceae</taxon>
        <taxon>Wolfiporia</taxon>
    </lineage>
</organism>
<dbReference type="EMBL" id="KB467942">
    <property type="protein sequence ID" value="PCH37805.1"/>
    <property type="molecule type" value="Genomic_DNA"/>
</dbReference>
<evidence type="ECO:0000313" key="2">
    <source>
        <dbReference type="Proteomes" id="UP000218811"/>
    </source>
</evidence>
<proteinExistence type="predicted"/>
<sequence length="686" mass="80110">MADRSRRRKPKPEETCLSIKQDGSRCLQPPTDGPRCSMHQKQYRTMYKRYKEAADIVDEMEKVELPPVPEIEQYADLRLAKEKATWLRQYIEAIRVEKSGREVHSKRFFMKIDNGHKMRIKLLERKMVKALDVMDVLQERVFDLQFRQDPAYAWIKRFQKDSPDIAPKAKDDHFQFSDILKRSSHATESAVVVEADESEDDDPIEFLMRAQKREYLKEYHFIRQSSEDFMDSLSDQDRSDPDYVRKCNIRRDMVLQYTRRVILYDPVLMLKAEGKVSWNDLFLDPDFTVEDFIRLEAGWEKGLQIGLLWWKDSALDAISMWPKVGQKNTSANVGSLKDRVKLVGGWVFNVRHTRAMTNEAWWHLLDALRPPPNIENRFMNLFNNFDELQTFMSYAAFGLVPSPSFCRESDTAAFRGHLSMCGVVLGDVVTSMAYFGPVPATKPASRPGLIQWAEAQSRSYVFGAVRDGDDPFARAFLTQLRMRPEKFLVFTHSDMDPGEQLEQFGGYADETFYTMRARNFEAPPAPFENRPRGRGEWTVARWCRDVLFGTDRQMLPDMPVPGIKGYLTELKTERNGGWLFWLKKDRFPVKYFVIFSVEPGDNSFELVRDIAWAALQAARYAPRREPYSTGAYVKAADVLKRKRFEELFGWLPASVAVIRYKSVREEMPNENLRRTFPIERLRRFFS</sequence>
<dbReference type="Proteomes" id="UP000218811">
    <property type="component" value="Unassembled WGS sequence"/>
</dbReference>
<keyword evidence="2" id="KW-1185">Reference proteome</keyword>